<sequence length="395" mass="41769">MRMAHRAQKAGLSRKTRTAARRAAGAKRPRPAGRRGGYGRYASGKRRRTAGRGNAAARRTAAGQGAYAPQPAKATAPPPPSPSPKAAASFPAVPFPAAESAAELSPAPGSAEFATREEAYAAGYREGLFAGGEAKLERLIPRHMMLPELTVDDVIAAGFHAVAGALSPLLRAADVFAAAERALSEGRPLSIVRLGDGEMLTLAHDTVLPVEEAMRWGAFLPYAGVQLPDPAAREALVAAVRAAGIIGIPQSRHPSYQGLLFPVFRHYGIDYRTLQLTTSTINYELNEEGYFARLLKGRRVLLIGDKAFALARVLRLWGADIAGSIAPVNGVGDVPRVMELARGIPFDLALAAAGIAAVILCERLAREHGKVTLDLGHLANKLISGEAVMPPIQEV</sequence>
<dbReference type="EMBL" id="JMQA01000018">
    <property type="protein sequence ID" value="KFN10364.1"/>
    <property type="molecule type" value="Genomic_DNA"/>
</dbReference>
<protein>
    <recommendedName>
        <fullName evidence="2">GT-D fold-like domain-containing protein</fullName>
    </recommendedName>
</protein>
<reference evidence="3 4" key="1">
    <citation type="submission" date="2014-04" db="EMBL/GenBank/DDBJ databases">
        <authorList>
            <person name="Bishop-Lilly K.A."/>
            <person name="Broomall S.M."/>
            <person name="Chain P.S."/>
            <person name="Chertkov O."/>
            <person name="Coyne S.R."/>
            <person name="Daligault H.E."/>
            <person name="Davenport K.W."/>
            <person name="Erkkila T."/>
            <person name="Frey K.G."/>
            <person name="Gibbons H.S."/>
            <person name="Gu W."/>
            <person name="Jaissle J."/>
            <person name="Johnson S.L."/>
            <person name="Koroleva G.I."/>
            <person name="Ladner J.T."/>
            <person name="Lo C.-C."/>
            <person name="Minogue T.D."/>
            <person name="Munk C."/>
            <person name="Palacios G.F."/>
            <person name="Redden C.L."/>
            <person name="Rosenzweig C.N."/>
            <person name="Scholz M.B."/>
            <person name="Teshima H."/>
            <person name="Xu Y."/>
        </authorList>
    </citation>
    <scope>NUCLEOTIDE SEQUENCE [LARGE SCALE GENOMIC DNA]</scope>
    <source>
        <strain evidence="3 4">8244</strain>
    </source>
</reference>
<keyword evidence="4" id="KW-1185">Reference proteome</keyword>
<accession>A0A090ZGB3</accession>
<evidence type="ECO:0000313" key="3">
    <source>
        <dbReference type="EMBL" id="KFN10364.1"/>
    </source>
</evidence>
<dbReference type="Pfam" id="PF22882">
    <property type="entry name" value="GT-D-like"/>
    <property type="match status" value="1"/>
</dbReference>
<dbReference type="Proteomes" id="UP000029278">
    <property type="component" value="Unassembled WGS sequence"/>
</dbReference>
<name>A0A090ZGB3_PAEMA</name>
<comment type="caution">
    <text evidence="3">The sequence shown here is derived from an EMBL/GenBank/DDBJ whole genome shotgun (WGS) entry which is preliminary data.</text>
</comment>
<evidence type="ECO:0000259" key="2">
    <source>
        <dbReference type="Pfam" id="PF22882"/>
    </source>
</evidence>
<evidence type="ECO:0000313" key="4">
    <source>
        <dbReference type="Proteomes" id="UP000029278"/>
    </source>
</evidence>
<feature type="region of interest" description="Disordered" evidence="1">
    <location>
        <begin position="1"/>
        <end position="90"/>
    </location>
</feature>
<evidence type="ECO:0000256" key="1">
    <source>
        <dbReference type="SAM" id="MobiDB-lite"/>
    </source>
</evidence>
<dbReference type="AlphaFoldDB" id="A0A090ZGB3"/>
<feature type="compositionally biased region" description="Basic residues" evidence="1">
    <location>
        <begin position="1"/>
        <end position="33"/>
    </location>
</feature>
<dbReference type="STRING" id="44252.DJ90_1107"/>
<organism evidence="3 4">
    <name type="scientific">Paenibacillus macerans</name>
    <name type="common">Bacillus macerans</name>
    <dbReference type="NCBI Taxonomy" id="44252"/>
    <lineage>
        <taxon>Bacteria</taxon>
        <taxon>Bacillati</taxon>
        <taxon>Bacillota</taxon>
        <taxon>Bacilli</taxon>
        <taxon>Bacillales</taxon>
        <taxon>Paenibacillaceae</taxon>
        <taxon>Paenibacillus</taxon>
    </lineage>
</organism>
<gene>
    <name evidence="3" type="ORF">DJ90_1107</name>
</gene>
<dbReference type="HOGENOM" id="CLU_049017_1_0_9"/>
<dbReference type="InterPro" id="IPR049785">
    <property type="entry name" value="GT-D-like_firm"/>
</dbReference>
<dbReference type="PATRIC" id="fig|44252.3.peg.1575"/>
<dbReference type="NCBIfam" id="NF040628">
    <property type="entry name" value="GT-D_rel"/>
    <property type="match status" value="1"/>
</dbReference>
<dbReference type="InterPro" id="IPR055171">
    <property type="entry name" value="GT-D-like"/>
</dbReference>
<proteinExistence type="predicted"/>
<feature type="domain" description="GT-D fold-like" evidence="2">
    <location>
        <begin position="171"/>
        <end position="382"/>
    </location>
</feature>
<feature type="compositionally biased region" description="Low complexity" evidence="1">
    <location>
        <begin position="51"/>
        <end position="75"/>
    </location>
</feature>